<evidence type="ECO:0000259" key="1">
    <source>
        <dbReference type="Pfam" id="PF18029"/>
    </source>
</evidence>
<dbReference type="EMBL" id="JABELX010000003">
    <property type="protein sequence ID" value="NNH70041.1"/>
    <property type="molecule type" value="Genomic_DNA"/>
</dbReference>
<keyword evidence="3" id="KW-1185">Reference proteome</keyword>
<comment type="caution">
    <text evidence="2">The sequence shown here is derived from an EMBL/GenBank/DDBJ whole genome shotgun (WGS) entry which is preliminary data.</text>
</comment>
<dbReference type="InterPro" id="IPR041581">
    <property type="entry name" value="Glyoxalase_6"/>
</dbReference>
<organism evidence="2 3">
    <name type="scientific">Nocardia uniformis</name>
    <dbReference type="NCBI Taxonomy" id="53432"/>
    <lineage>
        <taxon>Bacteria</taxon>
        <taxon>Bacillati</taxon>
        <taxon>Actinomycetota</taxon>
        <taxon>Actinomycetes</taxon>
        <taxon>Mycobacteriales</taxon>
        <taxon>Nocardiaceae</taxon>
        <taxon>Nocardia</taxon>
    </lineage>
</organism>
<dbReference type="AlphaFoldDB" id="A0A849CAQ2"/>
<evidence type="ECO:0000313" key="2">
    <source>
        <dbReference type="EMBL" id="NNH70041.1"/>
    </source>
</evidence>
<accession>A0A849CAQ2</accession>
<dbReference type="Proteomes" id="UP000586827">
    <property type="component" value="Unassembled WGS sequence"/>
</dbReference>
<evidence type="ECO:0000313" key="3">
    <source>
        <dbReference type="Proteomes" id="UP000586827"/>
    </source>
</evidence>
<sequence length="99" mass="10790">MRTLFSAPRVRRCGGASSSIESCWISRSDYESDELVVLQGEGVTLKVERVAEHKPPDWPGTHVPKQMHLDLFVTDLDVAEKAAIGCGAVKGDSQPAPDR</sequence>
<name>A0A849CAQ2_9NOCA</name>
<dbReference type="Gene3D" id="3.10.180.10">
    <property type="entry name" value="2,3-Dihydroxybiphenyl 1,2-Dioxygenase, domain 1"/>
    <property type="match status" value="1"/>
</dbReference>
<gene>
    <name evidence="2" type="ORF">HLB23_09220</name>
</gene>
<proteinExistence type="predicted"/>
<reference evidence="2 3" key="1">
    <citation type="submission" date="2020-05" db="EMBL/GenBank/DDBJ databases">
        <title>MicrobeNet Type strains.</title>
        <authorList>
            <person name="Nicholson A.C."/>
        </authorList>
    </citation>
    <scope>NUCLEOTIDE SEQUENCE [LARGE SCALE GENOMIC DNA]</scope>
    <source>
        <strain evidence="2 3">JCM 3224</strain>
    </source>
</reference>
<feature type="domain" description="Glyoxalase-like" evidence="1">
    <location>
        <begin position="30"/>
        <end position="98"/>
    </location>
</feature>
<dbReference type="Pfam" id="PF18029">
    <property type="entry name" value="Glyoxalase_6"/>
    <property type="match status" value="1"/>
</dbReference>
<dbReference type="InterPro" id="IPR029068">
    <property type="entry name" value="Glyas_Bleomycin-R_OHBP_Dase"/>
</dbReference>
<protein>
    <recommendedName>
        <fullName evidence="1">Glyoxalase-like domain-containing protein</fullName>
    </recommendedName>
</protein>